<name>A0A5C2SKS3_9APHY</name>
<protein>
    <submittedName>
        <fullName evidence="2">Uncharacterized protein</fullName>
    </submittedName>
</protein>
<evidence type="ECO:0000256" key="1">
    <source>
        <dbReference type="SAM" id="MobiDB-lite"/>
    </source>
</evidence>
<organism evidence="2 3">
    <name type="scientific">Lentinus tigrinus ALCF2SS1-6</name>
    <dbReference type="NCBI Taxonomy" id="1328759"/>
    <lineage>
        <taxon>Eukaryota</taxon>
        <taxon>Fungi</taxon>
        <taxon>Dikarya</taxon>
        <taxon>Basidiomycota</taxon>
        <taxon>Agaricomycotina</taxon>
        <taxon>Agaricomycetes</taxon>
        <taxon>Polyporales</taxon>
        <taxon>Polyporaceae</taxon>
        <taxon>Lentinus</taxon>
    </lineage>
</organism>
<evidence type="ECO:0000313" key="2">
    <source>
        <dbReference type="EMBL" id="RPD64230.1"/>
    </source>
</evidence>
<feature type="compositionally biased region" description="Pro residues" evidence="1">
    <location>
        <begin position="29"/>
        <end position="41"/>
    </location>
</feature>
<proteinExistence type="predicted"/>
<dbReference type="OrthoDB" id="5570013at2759"/>
<dbReference type="AlphaFoldDB" id="A0A5C2SKS3"/>
<gene>
    <name evidence="2" type="ORF">L227DRAFT_571798</name>
</gene>
<dbReference type="Proteomes" id="UP000313359">
    <property type="component" value="Unassembled WGS sequence"/>
</dbReference>
<reference evidence="2" key="1">
    <citation type="journal article" date="2018" name="Genome Biol. Evol.">
        <title>Genomics and development of Lentinus tigrinus, a white-rot wood-decaying mushroom with dimorphic fruiting bodies.</title>
        <authorList>
            <person name="Wu B."/>
            <person name="Xu Z."/>
            <person name="Knudson A."/>
            <person name="Carlson A."/>
            <person name="Chen N."/>
            <person name="Kovaka S."/>
            <person name="LaButti K."/>
            <person name="Lipzen A."/>
            <person name="Pennachio C."/>
            <person name="Riley R."/>
            <person name="Schakwitz W."/>
            <person name="Umezawa K."/>
            <person name="Ohm R.A."/>
            <person name="Grigoriev I.V."/>
            <person name="Nagy L.G."/>
            <person name="Gibbons J."/>
            <person name="Hibbett D."/>
        </authorList>
    </citation>
    <scope>NUCLEOTIDE SEQUENCE [LARGE SCALE GENOMIC DNA]</scope>
    <source>
        <strain evidence="2">ALCF2SS1-6</strain>
    </source>
</reference>
<evidence type="ECO:0000313" key="3">
    <source>
        <dbReference type="Proteomes" id="UP000313359"/>
    </source>
</evidence>
<sequence>MILPDDTPESPTKSRAGPPSEVPEDEHALPPPAYPGPPPNGQVPTYHPQNVDLEAQGSTSRTPLLQSIPAHRVEEVERAPTRFLKAFGVAVLIYIVVGSFTRTAIAGHYWRGGDTHPWDDIEVPDVDNGRDDPPNSQIPYPKSSDGKVEKCVTAAGARTLSTEPVSITSLLLPLSAKALYIFGRGELTHGDITFSPTYDPTIPEGNIRVDITPHYHHDVALMATNICLLERAKGEKGIAILTPTKWFPSNDLSFSIDVRIPVTSDPFPLQVKAFETHLPLFKHTFSEELKDKVTFGSLYVYTTNQPIHAGYLEAENMTIHTANSPITGVYQSSRALLLQTSNRPINVDVTLLNEDNRISPTNLAMITANAAIEATISLRSTPSHSTNIGGAFAVSSKTQNGALGLIFRTQPIDSKLSLTAQTTNAPAQVHLHPAYEGDFSIGTSHGPTDLTVYEQIRDPSGRGRKRRWAVVERTATAFKGHVWWLYTPRWDGDEGQGSVSVQTSNSAVKVTV</sequence>
<feature type="region of interest" description="Disordered" evidence="1">
    <location>
        <begin position="116"/>
        <end position="146"/>
    </location>
</feature>
<dbReference type="EMBL" id="ML122254">
    <property type="protein sequence ID" value="RPD64230.1"/>
    <property type="molecule type" value="Genomic_DNA"/>
</dbReference>
<accession>A0A5C2SKS3</accession>
<feature type="region of interest" description="Disordered" evidence="1">
    <location>
        <begin position="1"/>
        <end position="48"/>
    </location>
</feature>
<keyword evidence="3" id="KW-1185">Reference proteome</keyword>
<dbReference type="STRING" id="1328759.A0A5C2SKS3"/>